<dbReference type="GO" id="GO:0003677">
    <property type="term" value="F:DNA binding"/>
    <property type="evidence" value="ECO:0007669"/>
    <property type="project" value="InterPro"/>
</dbReference>
<reference evidence="6" key="1">
    <citation type="journal article" date="2008" name="Nat. Genet.">
        <title>The Pristionchus pacificus genome provides a unique perspective on nematode lifestyle and parasitism.</title>
        <authorList>
            <person name="Dieterich C."/>
            <person name="Clifton S.W."/>
            <person name="Schuster L.N."/>
            <person name="Chinwalla A."/>
            <person name="Delehaunty K."/>
            <person name="Dinkelacker I."/>
            <person name="Fulton L."/>
            <person name="Fulton R."/>
            <person name="Godfrey J."/>
            <person name="Minx P."/>
            <person name="Mitreva M."/>
            <person name="Roeseler W."/>
            <person name="Tian H."/>
            <person name="Witte H."/>
            <person name="Yang S.P."/>
            <person name="Wilson R.K."/>
            <person name="Sommer R.J."/>
        </authorList>
    </citation>
    <scope>NUCLEOTIDE SEQUENCE [LARGE SCALE GENOMIC DNA]</scope>
    <source>
        <strain evidence="6">PS312</strain>
    </source>
</reference>
<accession>A0A454XP83</accession>
<dbReference type="GO" id="GO:0004674">
    <property type="term" value="F:protein serine/threonine kinase activity"/>
    <property type="evidence" value="ECO:0000318"/>
    <property type="project" value="GO_Central"/>
</dbReference>
<dbReference type="GO" id="GO:0007165">
    <property type="term" value="P:signal transduction"/>
    <property type="evidence" value="ECO:0000318"/>
    <property type="project" value="GO_Central"/>
</dbReference>
<reference evidence="5" key="2">
    <citation type="submission" date="2022-06" db="UniProtKB">
        <authorList>
            <consortium name="EnsemblMetazoa"/>
        </authorList>
    </citation>
    <scope>IDENTIFICATION</scope>
    <source>
        <strain evidence="5">PS312</strain>
    </source>
</reference>
<evidence type="ECO:0000313" key="5">
    <source>
        <dbReference type="EnsemblMetazoa" id="PPA00848.1"/>
    </source>
</evidence>
<organism evidence="5 6">
    <name type="scientific">Pristionchus pacificus</name>
    <name type="common">Parasitic nematode worm</name>
    <dbReference type="NCBI Taxonomy" id="54126"/>
    <lineage>
        <taxon>Eukaryota</taxon>
        <taxon>Metazoa</taxon>
        <taxon>Ecdysozoa</taxon>
        <taxon>Nematoda</taxon>
        <taxon>Chromadorea</taxon>
        <taxon>Rhabditida</taxon>
        <taxon>Rhabditina</taxon>
        <taxon>Diplogasteromorpha</taxon>
        <taxon>Diplogasteroidea</taxon>
        <taxon>Neodiplogasteridae</taxon>
        <taxon>Pristionchus</taxon>
    </lineage>
</organism>
<dbReference type="AlphaFoldDB" id="A0A454XP83"/>
<keyword evidence="3" id="KW-0862">Zinc</keyword>
<evidence type="ECO:0000256" key="2">
    <source>
        <dbReference type="ARBA" id="ARBA00022771"/>
    </source>
</evidence>
<dbReference type="OrthoDB" id="5812526at2759"/>
<protein>
    <submittedName>
        <fullName evidence="5">Bed-2</fullName>
    </submittedName>
</protein>
<keyword evidence="2" id="KW-0863">Zinc-finger</keyword>
<evidence type="ECO:0000256" key="3">
    <source>
        <dbReference type="ARBA" id="ARBA00022833"/>
    </source>
</evidence>
<dbReference type="GO" id="GO:0008270">
    <property type="term" value="F:zinc ion binding"/>
    <property type="evidence" value="ECO:0007669"/>
    <property type="project" value="UniProtKB-KW"/>
</dbReference>
<name>A0A454XP83_PRIPA</name>
<feature type="compositionally biased region" description="Basic and acidic residues" evidence="4">
    <location>
        <begin position="43"/>
        <end position="53"/>
    </location>
</feature>
<dbReference type="OMA" id="VINIDEM"/>
<keyword evidence="6" id="KW-1185">Reference proteome</keyword>
<dbReference type="GO" id="GO:0005737">
    <property type="term" value="C:cytoplasm"/>
    <property type="evidence" value="ECO:0000318"/>
    <property type="project" value="GO_Central"/>
</dbReference>
<gene>
    <name evidence="5" type="primary">WBGene00090402</name>
</gene>
<dbReference type="GO" id="GO:0005634">
    <property type="term" value="C:nucleus"/>
    <property type="evidence" value="ECO:0000318"/>
    <property type="project" value="GO_Central"/>
</dbReference>
<dbReference type="Proteomes" id="UP000005239">
    <property type="component" value="Unassembled WGS sequence"/>
</dbReference>
<evidence type="ECO:0000256" key="1">
    <source>
        <dbReference type="ARBA" id="ARBA00022723"/>
    </source>
</evidence>
<feature type="compositionally biased region" description="Low complexity" evidence="4">
    <location>
        <begin position="258"/>
        <end position="268"/>
    </location>
</feature>
<feature type="region of interest" description="Disordered" evidence="4">
    <location>
        <begin position="20"/>
        <end position="109"/>
    </location>
</feature>
<feature type="compositionally biased region" description="Low complexity" evidence="4">
    <location>
        <begin position="61"/>
        <end position="91"/>
    </location>
</feature>
<proteinExistence type="predicted"/>
<dbReference type="EnsemblMetazoa" id="PPA00848.1">
    <property type="protein sequence ID" value="PPA00848.1"/>
    <property type="gene ID" value="WBGene00090402"/>
</dbReference>
<feature type="region of interest" description="Disordered" evidence="4">
    <location>
        <begin position="238"/>
        <end position="284"/>
    </location>
</feature>
<evidence type="ECO:0000256" key="4">
    <source>
        <dbReference type="SAM" id="MobiDB-lite"/>
    </source>
</evidence>
<evidence type="ECO:0000313" key="6">
    <source>
        <dbReference type="Proteomes" id="UP000005239"/>
    </source>
</evidence>
<keyword evidence="1" id="KW-0479">Metal-binding</keyword>
<sequence>MSTLLGENILQLANRLQQKQQMLYGDSPSSSSPPPSTSLDHLFPIKEEIRDEDPTTPPPSQSQSDSEPSPPLVQQQQSTLLSALSAMNSASPQLNDAPGGQSPWMRNAGRKKSHPVWEFFRDLKLENGSSSVLCLHCGWTGEDRSPNNLRTHLKKSHSHDGVFQKFSEKLANTPTQPYVKRVRAGGILHSSQSAVQQLQHTLQQLPGSDVINIDEMMSNFLDSIPKMEEVINITASFSTPADHDDNDMNGDSHELVNSRSSSSPSTSDPAPPSSPALSVNNHQGGPAIVAVNGVPAVTTTTTTVPSLAGLNSMMMASNPLLFMSALANASNGTTPTVSSSSSSSISSTPPFFLTDVSCVTILMKMAVDLDLTFSYHKRRGEVEITFESNRTAEKSGGRGKIVALSDIGKDIRVSERVNGSNTESELWTKTDVQQFQWAIRGKCTKLLK</sequence>
<dbReference type="GO" id="GO:0000727">
    <property type="term" value="P:double-strand break repair via break-induced replication"/>
    <property type="evidence" value="ECO:0000318"/>
    <property type="project" value="GO_Central"/>
</dbReference>
<dbReference type="PROSITE" id="PS50808">
    <property type="entry name" value="ZF_BED"/>
    <property type="match status" value="1"/>
</dbReference>
<accession>A0A8R1U433</accession>
<dbReference type="InterPro" id="IPR003656">
    <property type="entry name" value="Znf_BED"/>
</dbReference>